<name>A0A478FR56_9MOLU</name>
<accession>A0A478FR56</accession>
<dbReference type="AlphaFoldDB" id="A0A478FR56"/>
<keyword evidence="1" id="KW-0472">Membrane</keyword>
<evidence type="ECO:0000313" key="2">
    <source>
        <dbReference type="EMBL" id="GCE63902.1"/>
    </source>
</evidence>
<dbReference type="EMBL" id="BIMN01000006">
    <property type="protein sequence ID" value="GCE63902.1"/>
    <property type="molecule type" value="Genomic_DNA"/>
</dbReference>
<evidence type="ECO:0000313" key="3">
    <source>
        <dbReference type="Proteomes" id="UP000324831"/>
    </source>
</evidence>
<keyword evidence="1" id="KW-0812">Transmembrane</keyword>
<sequence>MIISVFTKKELEKFKSKLKKTTPWQEFLKKFGKLEPKFNLRKTRVIALNVKTKEIYLLEKNKIKKFISKFRILFSDSKNLFFAKFLKFLNLFGLIAGIISSIGTIVQWIFSTNKFK</sequence>
<proteinExistence type="predicted"/>
<evidence type="ECO:0000256" key="1">
    <source>
        <dbReference type="SAM" id="Phobius"/>
    </source>
</evidence>
<gene>
    <name evidence="2" type="ORF">MHSWG343_09090</name>
</gene>
<keyword evidence="1" id="KW-1133">Transmembrane helix</keyword>
<dbReference type="Proteomes" id="UP000324831">
    <property type="component" value="Unassembled WGS sequence"/>
</dbReference>
<organism evidence="2 3">
    <name type="scientific">Candidatus Mycoplasma haematohominis</name>
    <dbReference type="NCBI Taxonomy" id="1494318"/>
    <lineage>
        <taxon>Bacteria</taxon>
        <taxon>Bacillati</taxon>
        <taxon>Mycoplasmatota</taxon>
        <taxon>Mollicutes</taxon>
        <taxon>Mycoplasmataceae</taxon>
        <taxon>Mycoplasma</taxon>
    </lineage>
</organism>
<protein>
    <submittedName>
        <fullName evidence="2">Uncharacterized protein</fullName>
    </submittedName>
</protein>
<comment type="caution">
    <text evidence="2">The sequence shown here is derived from an EMBL/GenBank/DDBJ whole genome shotgun (WGS) entry which is preliminary data.</text>
</comment>
<reference evidence="2 3" key="1">
    <citation type="submission" date="2019-01" db="EMBL/GenBank/DDBJ databases">
        <title>Draft genome sequences of Candidatus Mycoplasma haemohominis SWG34-3 identified from a patient with pyrexia, anemia and liver dysfunction.</title>
        <authorList>
            <person name="Sekizuka T."/>
            <person name="Hattori N."/>
            <person name="Katano H."/>
            <person name="Takuma T."/>
            <person name="Ito T."/>
            <person name="Arai N."/>
            <person name="Yanai R."/>
            <person name="Ishii S."/>
            <person name="Miura Y."/>
            <person name="Tokunaga T."/>
            <person name="Watanabe H."/>
            <person name="Nomura N."/>
            <person name="Eguchi J."/>
            <person name="Arai T."/>
            <person name="Hasegawa H."/>
            <person name="Nakamaki T."/>
            <person name="Wakita T."/>
            <person name="Niki Y."/>
            <person name="Kuroda M."/>
        </authorList>
    </citation>
    <scope>NUCLEOTIDE SEQUENCE [LARGE SCALE GENOMIC DNA]</scope>
    <source>
        <strain evidence="2">SWG34-3</strain>
    </source>
</reference>
<feature type="transmembrane region" description="Helical" evidence="1">
    <location>
        <begin position="88"/>
        <end position="110"/>
    </location>
</feature>